<dbReference type="CDD" id="cd15831">
    <property type="entry name" value="BTAD"/>
    <property type="match status" value="1"/>
</dbReference>
<evidence type="ECO:0000313" key="9">
    <source>
        <dbReference type="EMBL" id="GAA2268927.1"/>
    </source>
</evidence>
<dbReference type="PRINTS" id="PR00364">
    <property type="entry name" value="DISEASERSIST"/>
</dbReference>
<dbReference type="PROSITE" id="PS51755">
    <property type="entry name" value="OMPR_PHOB"/>
    <property type="match status" value="1"/>
</dbReference>
<gene>
    <name evidence="9" type="ORF">GCM10010430_62990</name>
</gene>
<dbReference type="PANTHER" id="PTHR35807:SF1">
    <property type="entry name" value="TRANSCRIPTIONAL REGULATOR REDD"/>
    <property type="match status" value="1"/>
</dbReference>
<dbReference type="InterPro" id="IPR042197">
    <property type="entry name" value="Apaf_helical"/>
</dbReference>
<dbReference type="Pfam" id="PF03704">
    <property type="entry name" value="BTAD"/>
    <property type="match status" value="1"/>
</dbReference>
<dbReference type="SUPFAM" id="SSF48452">
    <property type="entry name" value="TPR-like"/>
    <property type="match status" value="1"/>
</dbReference>
<accession>A0ABN3ESZ7</accession>
<dbReference type="InterPro" id="IPR016032">
    <property type="entry name" value="Sig_transdc_resp-reg_C-effctor"/>
</dbReference>
<dbReference type="Gene3D" id="1.10.8.430">
    <property type="entry name" value="Helical domain of apoptotic protease-activating factors"/>
    <property type="match status" value="1"/>
</dbReference>
<dbReference type="InterPro" id="IPR027417">
    <property type="entry name" value="P-loop_NTPase"/>
</dbReference>
<dbReference type="PANTHER" id="PTHR35807">
    <property type="entry name" value="TRANSCRIPTIONAL REGULATOR REDD-RELATED"/>
    <property type="match status" value="1"/>
</dbReference>
<keyword evidence="5" id="KW-0804">Transcription</keyword>
<keyword evidence="2" id="KW-0902">Two-component regulatory system</keyword>
<dbReference type="Proteomes" id="UP001500305">
    <property type="component" value="Unassembled WGS sequence"/>
</dbReference>
<evidence type="ECO:0000256" key="7">
    <source>
        <dbReference type="SAM" id="MobiDB-lite"/>
    </source>
</evidence>
<protein>
    <recommendedName>
        <fullName evidence="8">OmpR/PhoB-type domain-containing protein</fullName>
    </recommendedName>
</protein>
<evidence type="ECO:0000259" key="8">
    <source>
        <dbReference type="PROSITE" id="PS51755"/>
    </source>
</evidence>
<dbReference type="RefSeq" id="WP_344639941.1">
    <property type="nucleotide sequence ID" value="NZ_BAAATR010000037.1"/>
</dbReference>
<dbReference type="SUPFAM" id="SSF52540">
    <property type="entry name" value="P-loop containing nucleoside triphosphate hydrolases"/>
    <property type="match status" value="1"/>
</dbReference>
<dbReference type="InterPro" id="IPR001867">
    <property type="entry name" value="OmpR/PhoB-type_DNA-bd"/>
</dbReference>
<evidence type="ECO:0000256" key="1">
    <source>
        <dbReference type="ARBA" id="ARBA00005820"/>
    </source>
</evidence>
<keyword evidence="3" id="KW-0805">Transcription regulation</keyword>
<keyword evidence="10" id="KW-1185">Reference proteome</keyword>
<evidence type="ECO:0000256" key="5">
    <source>
        <dbReference type="ARBA" id="ARBA00023163"/>
    </source>
</evidence>
<feature type="region of interest" description="Disordered" evidence="7">
    <location>
        <begin position="704"/>
        <end position="733"/>
    </location>
</feature>
<dbReference type="SUPFAM" id="SSF46894">
    <property type="entry name" value="C-terminal effector domain of the bipartite response regulators"/>
    <property type="match status" value="1"/>
</dbReference>
<dbReference type="InterPro" id="IPR036388">
    <property type="entry name" value="WH-like_DNA-bd_sf"/>
</dbReference>
<name>A0ABN3ESZ7_9ACTN</name>
<dbReference type="EMBL" id="BAAATR010000037">
    <property type="protein sequence ID" value="GAA2268927.1"/>
    <property type="molecule type" value="Genomic_DNA"/>
</dbReference>
<feature type="compositionally biased region" description="Basic and acidic residues" evidence="7">
    <location>
        <begin position="708"/>
        <end position="730"/>
    </location>
</feature>
<dbReference type="SMART" id="SM01043">
    <property type="entry name" value="BTAD"/>
    <property type="match status" value="1"/>
</dbReference>
<reference evidence="9 10" key="1">
    <citation type="journal article" date="2019" name="Int. J. Syst. Evol. Microbiol.">
        <title>The Global Catalogue of Microorganisms (GCM) 10K type strain sequencing project: providing services to taxonomists for standard genome sequencing and annotation.</title>
        <authorList>
            <consortium name="The Broad Institute Genomics Platform"/>
            <consortium name="The Broad Institute Genome Sequencing Center for Infectious Disease"/>
            <person name="Wu L."/>
            <person name="Ma J."/>
        </authorList>
    </citation>
    <scope>NUCLEOTIDE SEQUENCE [LARGE SCALE GENOMIC DNA]</scope>
    <source>
        <strain evidence="9 10">JCM 7356</strain>
    </source>
</reference>
<proteinExistence type="inferred from homology"/>
<feature type="region of interest" description="Disordered" evidence="7">
    <location>
        <begin position="1"/>
        <end position="20"/>
    </location>
</feature>
<dbReference type="InterPro" id="IPR051677">
    <property type="entry name" value="AfsR-DnrI-RedD_regulator"/>
</dbReference>
<dbReference type="Gene3D" id="1.10.10.10">
    <property type="entry name" value="Winged helix-like DNA-binding domain superfamily/Winged helix DNA-binding domain"/>
    <property type="match status" value="1"/>
</dbReference>
<dbReference type="Gene3D" id="1.25.40.10">
    <property type="entry name" value="Tetratricopeptide repeat domain"/>
    <property type="match status" value="1"/>
</dbReference>
<dbReference type="InterPro" id="IPR011990">
    <property type="entry name" value="TPR-like_helical_dom_sf"/>
</dbReference>
<dbReference type="InterPro" id="IPR041664">
    <property type="entry name" value="AAA_16"/>
</dbReference>
<evidence type="ECO:0000256" key="3">
    <source>
        <dbReference type="ARBA" id="ARBA00023015"/>
    </source>
</evidence>
<comment type="similarity">
    <text evidence="1">Belongs to the AfsR/DnrI/RedD regulatory family.</text>
</comment>
<dbReference type="Pfam" id="PF00486">
    <property type="entry name" value="Trans_reg_C"/>
    <property type="match status" value="1"/>
</dbReference>
<evidence type="ECO:0000313" key="10">
    <source>
        <dbReference type="Proteomes" id="UP001500305"/>
    </source>
</evidence>
<feature type="DNA-binding region" description="OmpR/PhoB-type" evidence="6">
    <location>
        <begin position="12"/>
        <end position="113"/>
    </location>
</feature>
<dbReference type="Gene3D" id="3.40.50.300">
    <property type="entry name" value="P-loop containing nucleotide triphosphate hydrolases"/>
    <property type="match status" value="1"/>
</dbReference>
<keyword evidence="4 6" id="KW-0238">DNA-binding</keyword>
<dbReference type="Pfam" id="PF13191">
    <property type="entry name" value="AAA_16"/>
    <property type="match status" value="1"/>
</dbReference>
<organism evidence="9 10">
    <name type="scientific">Kitasatospora cystarginea</name>
    <dbReference type="NCBI Taxonomy" id="58350"/>
    <lineage>
        <taxon>Bacteria</taxon>
        <taxon>Bacillati</taxon>
        <taxon>Actinomycetota</taxon>
        <taxon>Actinomycetes</taxon>
        <taxon>Kitasatosporales</taxon>
        <taxon>Streptomycetaceae</taxon>
        <taxon>Kitasatospora</taxon>
    </lineage>
</organism>
<dbReference type="SMART" id="SM00862">
    <property type="entry name" value="Trans_reg_C"/>
    <property type="match status" value="1"/>
</dbReference>
<evidence type="ECO:0000256" key="4">
    <source>
        <dbReference type="ARBA" id="ARBA00023125"/>
    </source>
</evidence>
<evidence type="ECO:0000256" key="6">
    <source>
        <dbReference type="PROSITE-ProRule" id="PRU01091"/>
    </source>
</evidence>
<feature type="domain" description="OmpR/PhoB-type" evidence="8">
    <location>
        <begin position="12"/>
        <end position="113"/>
    </location>
</feature>
<evidence type="ECO:0000256" key="2">
    <source>
        <dbReference type="ARBA" id="ARBA00023012"/>
    </source>
</evidence>
<dbReference type="InterPro" id="IPR005158">
    <property type="entry name" value="BTAD"/>
</dbReference>
<comment type="caution">
    <text evidence="9">The sequence shown here is derived from an EMBL/GenBank/DDBJ whole genome shotgun (WGS) entry which is preliminary data.</text>
</comment>
<sequence length="788" mass="85459">MSGSAPGTGVPEGRPEAGRVTGHVLGPVELAGPKGVLRPSAGKQRVLLGGLLLHAGRVVSTDELIEWLWAQTPPPTAKETLYVYLMRLRKLMQDQVGGAARLRTVPGGFRLDLPPGALDLSAYRTAVAEARRSEEDGDTTAAVDRFRAAEELWRGPALADVPSDRLQRDEVVLLTEEKNRAVEDRIELELHLGRHTALLGELRALTARYPLRERLWVLLMRALHQDGRRAEALDCYLQVRTLLLDTYGLEPGEELRGMQRHILRGGVPGPAGPGAALDPAWQIQCQLPSPPPVFVGRSDETGALAAALTPTETPGVPVALVSGPPGIGKSALAVRVAHQLRDHFPDGQWYVQLDDLAPGEHIGDLLRLSGAAPESIPASLPARAAALRARLAGRRVLLLLEDATQLDQIRPLLPSTPGCAFLVTCRRVIAGLPGAEQVRLDVLDAPDAERMFAAVAGRRAAEDRESARRIVELCGGLPLALSIAGARLVARPDTTLAAFAHRLARRKWRLDALEVDSLRLRAAVRAAYVRLTPAAQNAFRLIGLLPSNVFPSWVLSALIGPPDDEGVAEQLLRASLLNAEPDPRTGESRYRVHELLLAYAEELATAEPAAQSVEALRRLLGAFLQIAEARHPDLRPRLPLPPDDAPADQVLPQDRARRLADPRAWGPAERELAGHVIERAHRLGRPRQAARLCHLLHLTPPCFNDGSDAARRDEDGAADDRAPHPKRPGEPRATGWLLMRAARAQLERGAVAAAARSARHAWKVFTEEGELRGSAAAARLLRQIHMTL</sequence>